<proteinExistence type="predicted"/>
<sequence length="143" mass="15686">MKLLNKYKIKLSLITFFLVYSVSALADVAVIVNSANTAAIDEGDIPRIFLGKIKSYSTGDKVTLVNLNSDQSARAEFEDKVLNKSATQIKAYWSKLMFSGKAKPPKELENDKAVIDFIQSNPGAIGYISAESVTDSVKVIKTY</sequence>
<comment type="caution">
    <text evidence="2">The sequence shown here is derived from an EMBL/GenBank/DDBJ whole genome shotgun (WGS) entry which is preliminary data.</text>
</comment>
<evidence type="ECO:0000313" key="2">
    <source>
        <dbReference type="EMBL" id="GAA0816163.1"/>
    </source>
</evidence>
<dbReference type="Proteomes" id="UP001500021">
    <property type="component" value="Unassembled WGS sequence"/>
</dbReference>
<evidence type="ECO:0008006" key="4">
    <source>
        <dbReference type="Google" id="ProtNLM"/>
    </source>
</evidence>
<feature type="chain" id="PRO_5045272033" description="Phosphate ABC transporter substrate-binding protein" evidence="1">
    <location>
        <begin position="27"/>
        <end position="143"/>
    </location>
</feature>
<reference evidence="2 3" key="1">
    <citation type="journal article" date="2019" name="Int. J. Syst. Evol. Microbiol.">
        <title>The Global Catalogue of Microorganisms (GCM) 10K type strain sequencing project: providing services to taxonomists for standard genome sequencing and annotation.</title>
        <authorList>
            <consortium name="The Broad Institute Genomics Platform"/>
            <consortium name="The Broad Institute Genome Sequencing Center for Infectious Disease"/>
            <person name="Wu L."/>
            <person name="Ma J."/>
        </authorList>
    </citation>
    <scope>NUCLEOTIDE SEQUENCE [LARGE SCALE GENOMIC DNA]</scope>
    <source>
        <strain evidence="2 3">JCM 15608</strain>
    </source>
</reference>
<dbReference type="RefSeq" id="WP_343816787.1">
    <property type="nucleotide sequence ID" value="NZ_BAAAFA010000004.1"/>
</dbReference>
<dbReference type="Gene3D" id="3.40.190.10">
    <property type="entry name" value="Periplasmic binding protein-like II"/>
    <property type="match status" value="1"/>
</dbReference>
<protein>
    <recommendedName>
        <fullName evidence="4">Phosphate ABC transporter substrate-binding protein</fullName>
    </recommendedName>
</protein>
<gene>
    <name evidence="2" type="ORF">GCM10009111_15550</name>
</gene>
<feature type="signal peptide" evidence="1">
    <location>
        <begin position="1"/>
        <end position="26"/>
    </location>
</feature>
<dbReference type="SUPFAM" id="SSF53850">
    <property type="entry name" value="Periplasmic binding protein-like II"/>
    <property type="match status" value="1"/>
</dbReference>
<keyword evidence="3" id="KW-1185">Reference proteome</keyword>
<organism evidence="2 3">
    <name type="scientific">Colwellia asteriadis</name>
    <dbReference type="NCBI Taxonomy" id="517723"/>
    <lineage>
        <taxon>Bacteria</taxon>
        <taxon>Pseudomonadati</taxon>
        <taxon>Pseudomonadota</taxon>
        <taxon>Gammaproteobacteria</taxon>
        <taxon>Alteromonadales</taxon>
        <taxon>Colwelliaceae</taxon>
        <taxon>Colwellia</taxon>
    </lineage>
</organism>
<dbReference type="EMBL" id="BAAAFA010000004">
    <property type="protein sequence ID" value="GAA0816163.1"/>
    <property type="molecule type" value="Genomic_DNA"/>
</dbReference>
<keyword evidence="1" id="KW-0732">Signal</keyword>
<evidence type="ECO:0000256" key="1">
    <source>
        <dbReference type="SAM" id="SignalP"/>
    </source>
</evidence>
<name>A0ABN1L677_9GAMM</name>
<accession>A0ABN1L677</accession>
<evidence type="ECO:0000313" key="3">
    <source>
        <dbReference type="Proteomes" id="UP001500021"/>
    </source>
</evidence>